<dbReference type="Pfam" id="PF08282">
    <property type="entry name" value="Hydrolase_3"/>
    <property type="match status" value="1"/>
</dbReference>
<dbReference type="Gene3D" id="3.40.50.1000">
    <property type="entry name" value="HAD superfamily/HAD-like"/>
    <property type="match status" value="1"/>
</dbReference>
<proteinExistence type="predicted"/>
<organism evidence="1">
    <name type="scientific">uncultured Phycisphaerae bacterium</name>
    <dbReference type="NCBI Taxonomy" id="904963"/>
    <lineage>
        <taxon>Bacteria</taxon>
        <taxon>Pseudomonadati</taxon>
        <taxon>Planctomycetota</taxon>
        <taxon>Phycisphaerae</taxon>
        <taxon>environmental samples</taxon>
    </lineage>
</organism>
<dbReference type="PROSITE" id="PS01229">
    <property type="entry name" value="COF_2"/>
    <property type="match status" value="1"/>
</dbReference>
<dbReference type="InterPro" id="IPR023214">
    <property type="entry name" value="HAD_sf"/>
</dbReference>
<dbReference type="EMBL" id="CADCUQ010000269">
    <property type="protein sequence ID" value="CAA9390374.1"/>
    <property type="molecule type" value="Genomic_DNA"/>
</dbReference>
<evidence type="ECO:0000313" key="1">
    <source>
        <dbReference type="EMBL" id="CAA9390374.1"/>
    </source>
</evidence>
<sequence length="286" mass="30012">MYKNTPFPYRLAAIDIDDTLTGPDKRVGPANRAAVRRLAAAGCRVVLASGRRHANMLPFADLLGLDDFVISAQGALTKHAGTGRVIHDAPLARPLADELIALGLETGVGLVIFTPEGAFSTARNDWTEKLNRDTGGDLIYVDRLPPAGSGVVEKVLWCDDPQRLAGMFDGMTARYTGGPDAAGPGTAAPRAIVTITDPHLLEYSSPRATKAEGLAAVARFYGIGQNEVLAFGDGSNDVPMLAWAGMSVAMSHASPNAKRAAKRIAPPGDPETSLARAVDAVLSGQF</sequence>
<dbReference type="PANTHER" id="PTHR10000:SF8">
    <property type="entry name" value="HAD SUPERFAMILY HYDROLASE-LIKE, TYPE 3"/>
    <property type="match status" value="1"/>
</dbReference>
<dbReference type="PANTHER" id="PTHR10000">
    <property type="entry name" value="PHOSPHOSERINE PHOSPHATASE"/>
    <property type="match status" value="1"/>
</dbReference>
<dbReference type="Gene3D" id="3.30.1240.10">
    <property type="match status" value="1"/>
</dbReference>
<dbReference type="SUPFAM" id="SSF56784">
    <property type="entry name" value="HAD-like"/>
    <property type="match status" value="1"/>
</dbReference>
<reference evidence="1" key="1">
    <citation type="submission" date="2020-02" db="EMBL/GenBank/DDBJ databases">
        <authorList>
            <person name="Meier V. D."/>
        </authorList>
    </citation>
    <scope>NUCLEOTIDE SEQUENCE</scope>
    <source>
        <strain evidence="1">AVDCRST_MAG64</strain>
    </source>
</reference>
<dbReference type="InterPro" id="IPR036412">
    <property type="entry name" value="HAD-like_sf"/>
</dbReference>
<dbReference type="AlphaFoldDB" id="A0A6J4NMN2"/>
<dbReference type="GO" id="GO:0005829">
    <property type="term" value="C:cytosol"/>
    <property type="evidence" value="ECO:0007669"/>
    <property type="project" value="TreeGrafter"/>
</dbReference>
<gene>
    <name evidence="1" type="ORF">AVDCRST_MAG64-1164</name>
</gene>
<accession>A0A6J4NMN2</accession>
<dbReference type="GO" id="GO:0000287">
    <property type="term" value="F:magnesium ion binding"/>
    <property type="evidence" value="ECO:0007669"/>
    <property type="project" value="TreeGrafter"/>
</dbReference>
<protein>
    <submittedName>
        <fullName evidence="1">Uncharacterized protein</fullName>
    </submittedName>
</protein>
<dbReference type="GO" id="GO:0016791">
    <property type="term" value="F:phosphatase activity"/>
    <property type="evidence" value="ECO:0007669"/>
    <property type="project" value="TreeGrafter"/>
</dbReference>
<name>A0A6J4NMN2_9BACT</name>